<keyword evidence="7" id="KW-1185">Reference proteome</keyword>
<evidence type="ECO:0000256" key="2">
    <source>
        <dbReference type="ARBA" id="ARBA00023002"/>
    </source>
</evidence>
<dbReference type="InterPro" id="IPR055170">
    <property type="entry name" value="GFO_IDH_MocA-like_dom"/>
</dbReference>
<sequence>MTHSTIKTGLIGFGLSGRIFHAPFILDHPDFQLTAVNSRQAEAVAELAPEARVVASAEALLADDDLDLIVITAPNALHFPLAEAALLAGKHVLLEKPSVTELAQMETLATLAQRQGKVLTVYQNRRFDGDFQILRELVSNGSLGSLKHLDTRFDRFRPTPQQRWREQPGVGTGIFWDLGPHILDQVLHLLGTPQRLNATLRTLRDGGTTTDWFEVQLDYGDKVVHLGSTPFEAGPMRRFAARFEGGSWHAWGLDPQEAALRAGQMPWHPDYPSQGAAQTADLSDAQGTQSQALASGHYRAFYQQLADAIHGRGPAPVSLADACQLVYGLQLAEQSSAEGRWLDWQYQPTF</sequence>
<accession>A0ABV7ZST3</accession>
<dbReference type="Gene3D" id="3.30.360.10">
    <property type="entry name" value="Dihydrodipicolinate Reductase, domain 2"/>
    <property type="match status" value="1"/>
</dbReference>
<dbReference type="Gene3D" id="3.40.50.720">
    <property type="entry name" value="NAD(P)-binding Rossmann-like Domain"/>
    <property type="match status" value="1"/>
</dbReference>
<gene>
    <name evidence="6" type="ORF">ACFOOG_00375</name>
</gene>
<dbReference type="RefSeq" id="WP_380692387.1">
    <property type="nucleotide sequence ID" value="NZ_JBHRYR010000002.1"/>
</dbReference>
<dbReference type="InterPro" id="IPR036291">
    <property type="entry name" value="NAD(P)-bd_dom_sf"/>
</dbReference>
<dbReference type="Pfam" id="PF22725">
    <property type="entry name" value="GFO_IDH_MocA_C3"/>
    <property type="match status" value="1"/>
</dbReference>
<evidence type="ECO:0000256" key="1">
    <source>
        <dbReference type="ARBA" id="ARBA00010928"/>
    </source>
</evidence>
<dbReference type="Pfam" id="PF01408">
    <property type="entry name" value="GFO_IDH_MocA"/>
    <property type="match status" value="1"/>
</dbReference>
<proteinExistence type="inferred from homology"/>
<feature type="domain" description="GFO/IDH/MocA-like oxidoreductase" evidence="5">
    <location>
        <begin position="131"/>
        <end position="229"/>
    </location>
</feature>
<keyword evidence="2" id="KW-0560">Oxidoreductase</keyword>
<dbReference type="InterPro" id="IPR000683">
    <property type="entry name" value="Gfo/Idh/MocA-like_OxRdtase_N"/>
</dbReference>
<feature type="compositionally biased region" description="Polar residues" evidence="3">
    <location>
        <begin position="275"/>
        <end position="289"/>
    </location>
</feature>
<protein>
    <submittedName>
        <fullName evidence="6">Gfo/Idh/MocA family oxidoreductase</fullName>
    </submittedName>
</protein>
<evidence type="ECO:0000259" key="4">
    <source>
        <dbReference type="Pfam" id="PF01408"/>
    </source>
</evidence>
<feature type="domain" description="Gfo/Idh/MocA-like oxidoreductase N-terminal" evidence="4">
    <location>
        <begin position="6"/>
        <end position="122"/>
    </location>
</feature>
<dbReference type="Proteomes" id="UP001595617">
    <property type="component" value="Unassembled WGS sequence"/>
</dbReference>
<evidence type="ECO:0000313" key="7">
    <source>
        <dbReference type="Proteomes" id="UP001595617"/>
    </source>
</evidence>
<evidence type="ECO:0000256" key="3">
    <source>
        <dbReference type="SAM" id="MobiDB-lite"/>
    </source>
</evidence>
<dbReference type="InterPro" id="IPR051317">
    <property type="entry name" value="Gfo/Idh/MocA_oxidoreduct"/>
</dbReference>
<comment type="similarity">
    <text evidence="1">Belongs to the Gfo/Idh/MocA family.</text>
</comment>
<reference evidence="7" key="1">
    <citation type="journal article" date="2019" name="Int. J. Syst. Evol. Microbiol.">
        <title>The Global Catalogue of Microorganisms (GCM) 10K type strain sequencing project: providing services to taxonomists for standard genome sequencing and annotation.</title>
        <authorList>
            <consortium name="The Broad Institute Genomics Platform"/>
            <consortium name="The Broad Institute Genome Sequencing Center for Infectious Disease"/>
            <person name="Wu L."/>
            <person name="Ma J."/>
        </authorList>
    </citation>
    <scope>NUCLEOTIDE SEQUENCE [LARGE SCALE GENOMIC DNA]</scope>
    <source>
        <strain evidence="7">IBRC 10765</strain>
    </source>
</reference>
<dbReference type="EMBL" id="JBHRYR010000002">
    <property type="protein sequence ID" value="MFC3851270.1"/>
    <property type="molecule type" value="Genomic_DNA"/>
</dbReference>
<feature type="region of interest" description="Disordered" evidence="3">
    <location>
        <begin position="265"/>
        <end position="289"/>
    </location>
</feature>
<name>A0ABV7ZST3_9GAMM</name>
<organism evidence="6 7">
    <name type="scientific">Saccharospirillum mangrovi</name>
    <dbReference type="NCBI Taxonomy" id="2161747"/>
    <lineage>
        <taxon>Bacteria</taxon>
        <taxon>Pseudomonadati</taxon>
        <taxon>Pseudomonadota</taxon>
        <taxon>Gammaproteobacteria</taxon>
        <taxon>Oceanospirillales</taxon>
        <taxon>Saccharospirillaceae</taxon>
        <taxon>Saccharospirillum</taxon>
    </lineage>
</organism>
<dbReference type="SUPFAM" id="SSF55347">
    <property type="entry name" value="Glyceraldehyde-3-phosphate dehydrogenase-like, C-terminal domain"/>
    <property type="match status" value="1"/>
</dbReference>
<dbReference type="SUPFAM" id="SSF51735">
    <property type="entry name" value="NAD(P)-binding Rossmann-fold domains"/>
    <property type="match status" value="1"/>
</dbReference>
<comment type="caution">
    <text evidence="6">The sequence shown here is derived from an EMBL/GenBank/DDBJ whole genome shotgun (WGS) entry which is preliminary data.</text>
</comment>
<dbReference type="PANTHER" id="PTHR43708">
    <property type="entry name" value="CONSERVED EXPRESSED OXIDOREDUCTASE (EUROFUNG)"/>
    <property type="match status" value="1"/>
</dbReference>
<dbReference type="PANTHER" id="PTHR43708:SF5">
    <property type="entry name" value="CONSERVED EXPRESSED OXIDOREDUCTASE (EUROFUNG)-RELATED"/>
    <property type="match status" value="1"/>
</dbReference>
<evidence type="ECO:0000313" key="6">
    <source>
        <dbReference type="EMBL" id="MFC3851270.1"/>
    </source>
</evidence>
<evidence type="ECO:0000259" key="5">
    <source>
        <dbReference type="Pfam" id="PF22725"/>
    </source>
</evidence>